<dbReference type="EMBL" id="PFBF01000006">
    <property type="protein sequence ID" value="PIR86517.1"/>
    <property type="molecule type" value="Genomic_DNA"/>
</dbReference>
<feature type="non-terminal residue" evidence="1">
    <location>
        <position position="72"/>
    </location>
</feature>
<accession>A0A2H0UJD9</accession>
<name>A0A2H0UJD9_9BACT</name>
<organism evidence="1 2">
    <name type="scientific">Candidatus Kaiserbacteria bacterium CG10_big_fil_rev_8_21_14_0_10_43_70</name>
    <dbReference type="NCBI Taxonomy" id="1974605"/>
    <lineage>
        <taxon>Bacteria</taxon>
        <taxon>Candidatus Kaiseribacteriota</taxon>
    </lineage>
</organism>
<evidence type="ECO:0000313" key="1">
    <source>
        <dbReference type="EMBL" id="PIR86517.1"/>
    </source>
</evidence>
<keyword evidence="1" id="KW-0808">Transferase</keyword>
<reference evidence="2" key="1">
    <citation type="submission" date="2017-09" db="EMBL/GenBank/DDBJ databases">
        <title>Depth-based differentiation of microbial function through sediment-hosted aquifers and enrichment of novel symbionts in the deep terrestrial subsurface.</title>
        <authorList>
            <person name="Probst A.J."/>
            <person name="Ladd B."/>
            <person name="Jarett J.K."/>
            <person name="Geller-Mcgrath D.E."/>
            <person name="Sieber C.M.K."/>
            <person name="Emerson J.B."/>
            <person name="Anantharaman K."/>
            <person name="Thomas B.C."/>
            <person name="Malmstrom R."/>
            <person name="Stieglmeier M."/>
            <person name="Klingl A."/>
            <person name="Woyke T."/>
            <person name="Ryan C.M."/>
            <person name="Banfield J.F."/>
        </authorList>
    </citation>
    <scope>NUCLEOTIDE SEQUENCE [LARGE SCALE GENOMIC DNA]</scope>
</reference>
<comment type="caution">
    <text evidence="1">The sequence shown here is derived from an EMBL/GenBank/DDBJ whole genome shotgun (WGS) entry which is preliminary data.</text>
</comment>
<evidence type="ECO:0000313" key="2">
    <source>
        <dbReference type="Proteomes" id="UP000230706"/>
    </source>
</evidence>
<dbReference type="GO" id="GO:0008825">
    <property type="term" value="F:cyclopropane-fatty-acyl-phospholipid synthase activity"/>
    <property type="evidence" value="ECO:0007669"/>
    <property type="project" value="UniProtKB-EC"/>
</dbReference>
<dbReference type="Proteomes" id="UP000230706">
    <property type="component" value="Unassembled WGS sequence"/>
</dbReference>
<proteinExistence type="predicted"/>
<gene>
    <name evidence="1" type="ORF">COU13_00510</name>
</gene>
<keyword evidence="1" id="KW-0489">Methyltransferase</keyword>
<dbReference type="GO" id="GO:0032259">
    <property type="term" value="P:methylation"/>
    <property type="evidence" value="ECO:0007669"/>
    <property type="project" value="UniProtKB-KW"/>
</dbReference>
<dbReference type="AlphaFoldDB" id="A0A2H0UJD9"/>
<sequence>MGSKEKAIRILSRAGVEVNGNKPWDIQVHDERFYNRVFGGGSLALGESYMDAWWDAEDLAAFLTKLLCVKLE</sequence>
<protein>
    <submittedName>
        <fullName evidence="1">Cyclopropane-fatty-acyl-phospholipid synthase</fullName>
        <ecNumber evidence="1">2.1.1.79</ecNumber>
    </submittedName>
</protein>
<dbReference type="EC" id="2.1.1.79" evidence="1"/>